<evidence type="ECO:0000259" key="9">
    <source>
        <dbReference type="Pfam" id="PF05030"/>
    </source>
</evidence>
<feature type="domain" description="SS18 N-terminal" evidence="9">
    <location>
        <begin position="14"/>
        <end position="73"/>
    </location>
</feature>
<evidence type="ECO:0000256" key="7">
    <source>
        <dbReference type="ARBA" id="ARBA00023242"/>
    </source>
</evidence>
<evidence type="ECO:0000256" key="4">
    <source>
        <dbReference type="ARBA" id="ARBA00023015"/>
    </source>
</evidence>
<keyword evidence="5" id="KW-0010">Activator</keyword>
<feature type="region of interest" description="Disordered" evidence="8">
    <location>
        <begin position="140"/>
        <end position="167"/>
    </location>
</feature>
<proteinExistence type="inferred from homology"/>
<evidence type="ECO:0000256" key="6">
    <source>
        <dbReference type="ARBA" id="ARBA00023163"/>
    </source>
</evidence>
<organism evidence="10 11">
    <name type="scientific">Tegillarca granosa</name>
    <name type="common">Malaysian cockle</name>
    <name type="synonym">Anadara granosa</name>
    <dbReference type="NCBI Taxonomy" id="220873"/>
    <lineage>
        <taxon>Eukaryota</taxon>
        <taxon>Metazoa</taxon>
        <taxon>Spiralia</taxon>
        <taxon>Lophotrochozoa</taxon>
        <taxon>Mollusca</taxon>
        <taxon>Bivalvia</taxon>
        <taxon>Autobranchia</taxon>
        <taxon>Pteriomorphia</taxon>
        <taxon>Arcoida</taxon>
        <taxon>Arcoidea</taxon>
        <taxon>Arcidae</taxon>
        <taxon>Tegillarca</taxon>
    </lineage>
</organism>
<dbReference type="EMBL" id="JARBDR010000917">
    <property type="protein sequence ID" value="KAJ8302408.1"/>
    <property type="molecule type" value="Genomic_DNA"/>
</dbReference>
<evidence type="ECO:0000256" key="5">
    <source>
        <dbReference type="ARBA" id="ARBA00023159"/>
    </source>
</evidence>
<evidence type="ECO:0000256" key="8">
    <source>
        <dbReference type="SAM" id="MobiDB-lite"/>
    </source>
</evidence>
<evidence type="ECO:0000256" key="2">
    <source>
        <dbReference type="ARBA" id="ARBA00007945"/>
    </source>
</evidence>
<evidence type="ECO:0000313" key="11">
    <source>
        <dbReference type="Proteomes" id="UP001217089"/>
    </source>
</evidence>
<dbReference type="PANTHER" id="PTHR23107:SF0">
    <property type="entry name" value="IP09280P"/>
    <property type="match status" value="1"/>
</dbReference>
<evidence type="ECO:0000256" key="3">
    <source>
        <dbReference type="ARBA" id="ARBA00022737"/>
    </source>
</evidence>
<accession>A0ABQ9EAQ3</accession>
<dbReference type="InterPro" id="IPR007726">
    <property type="entry name" value="SS18_N"/>
</dbReference>
<protein>
    <recommendedName>
        <fullName evidence="9">SS18 N-terminal domain-containing protein</fullName>
    </recommendedName>
</protein>
<dbReference type="Proteomes" id="UP001217089">
    <property type="component" value="Unassembled WGS sequence"/>
</dbReference>
<dbReference type="PANTHER" id="PTHR23107">
    <property type="entry name" value="SYNOVIAL SARCOMA ASSOCIATED SS18 PROTEIN"/>
    <property type="match status" value="1"/>
</dbReference>
<gene>
    <name evidence="10" type="ORF">KUTeg_018804</name>
</gene>
<keyword evidence="7" id="KW-0539">Nucleus</keyword>
<keyword evidence="3" id="KW-0677">Repeat</keyword>
<sequence>MSVAFVQSQHKKGPAPNQATIQKMLDENNQLIQAIVDYQNKGRASECMQYQQMLHRNLVYLATLADSNQNVQALLPAPGQYNQAAQGGMSQQQNAPMNQMRPPNSMANQMPPNTMISWPSQSQGSIGNASYNMQQQGNFQNQQQPMMSQQQQQPMMSQQQPMMSQQQPMMSQQQPMMSQQQPMMSQQQPMMSQSQQMMTGPATSQNGQMMSPRQMQMQGGYRRPQGQVYLVC</sequence>
<reference evidence="10 11" key="1">
    <citation type="submission" date="2022-12" db="EMBL/GenBank/DDBJ databases">
        <title>Chromosome-level genome of Tegillarca granosa.</title>
        <authorList>
            <person name="Kim J."/>
        </authorList>
    </citation>
    <scope>NUCLEOTIDE SEQUENCE [LARGE SCALE GENOMIC DNA]</scope>
    <source>
        <strain evidence="10">Teg-2019</strain>
        <tissue evidence="10">Adductor muscle</tissue>
    </source>
</reference>
<comment type="caution">
    <text evidence="10">The sequence shown here is derived from an EMBL/GenBank/DDBJ whole genome shotgun (WGS) entry which is preliminary data.</text>
</comment>
<comment type="subcellular location">
    <subcellularLocation>
        <location evidence="1">Nucleus</location>
    </subcellularLocation>
</comment>
<dbReference type="Pfam" id="PF05030">
    <property type="entry name" value="SSXT"/>
    <property type="match status" value="1"/>
</dbReference>
<name>A0ABQ9EAQ3_TEGGR</name>
<keyword evidence="6" id="KW-0804">Transcription</keyword>
<comment type="similarity">
    <text evidence="2">Belongs to the SS18 family.</text>
</comment>
<evidence type="ECO:0000256" key="1">
    <source>
        <dbReference type="ARBA" id="ARBA00004123"/>
    </source>
</evidence>
<keyword evidence="11" id="KW-1185">Reference proteome</keyword>
<evidence type="ECO:0000313" key="10">
    <source>
        <dbReference type="EMBL" id="KAJ8302408.1"/>
    </source>
</evidence>
<keyword evidence="4" id="KW-0805">Transcription regulation</keyword>